<evidence type="ECO:0000313" key="2">
    <source>
        <dbReference type="EMBL" id="MBA4635058.1"/>
    </source>
</evidence>
<feature type="compositionally biased region" description="Polar residues" evidence="1">
    <location>
        <begin position="210"/>
        <end position="225"/>
    </location>
</feature>
<feature type="compositionally biased region" description="Low complexity" evidence="1">
    <location>
        <begin position="9"/>
        <end position="21"/>
    </location>
</feature>
<sequence length="288" mass="31129">MRRLRRSAQRAAAAATATSSQNPTHHHHLPPAHIKFSALRRIPSWNYVARENSTGSLDDETLADVDMGPSSSLAQRSGRHAHDGSDSESESIEQYTWTRSGGPLMRTTSADVFVDFVQGLVTTDDEMMKHRLTSHLNSVVMQSIAQESRAPLAPDRNSENLEADLRDSGPQPGTAAGPSITVTEGDLLQPERTQSGIVFNVVKKEDLAVSSRSNDSDNLNASPSPAANRMQLESPGREEIDVSSGSESDEGDDKTRLIEGDSHASQSHHPKVQNASVDIGDSEDATRT</sequence>
<feature type="region of interest" description="Disordered" evidence="1">
    <location>
        <begin position="58"/>
        <end position="94"/>
    </location>
</feature>
<feature type="region of interest" description="Disordered" evidence="1">
    <location>
        <begin position="1"/>
        <end position="30"/>
    </location>
</feature>
<dbReference type="AlphaFoldDB" id="A0A7C8Z5N1"/>
<organism evidence="2">
    <name type="scientific">Opuntia streptacantha</name>
    <name type="common">Prickly pear cactus</name>
    <name type="synonym">Opuntia cardona</name>
    <dbReference type="NCBI Taxonomy" id="393608"/>
    <lineage>
        <taxon>Eukaryota</taxon>
        <taxon>Viridiplantae</taxon>
        <taxon>Streptophyta</taxon>
        <taxon>Embryophyta</taxon>
        <taxon>Tracheophyta</taxon>
        <taxon>Spermatophyta</taxon>
        <taxon>Magnoliopsida</taxon>
        <taxon>eudicotyledons</taxon>
        <taxon>Gunneridae</taxon>
        <taxon>Pentapetalae</taxon>
        <taxon>Caryophyllales</taxon>
        <taxon>Cactineae</taxon>
        <taxon>Cactaceae</taxon>
        <taxon>Opuntioideae</taxon>
        <taxon>Opuntia</taxon>
    </lineage>
</organism>
<feature type="region of interest" description="Disordered" evidence="1">
    <location>
        <begin position="209"/>
        <end position="288"/>
    </location>
</feature>
<dbReference type="GO" id="GO:0004806">
    <property type="term" value="F:triacylglycerol lipase activity"/>
    <property type="evidence" value="ECO:0007669"/>
    <property type="project" value="UniProtKB-EC"/>
</dbReference>
<feature type="compositionally biased region" description="Basic and acidic residues" evidence="1">
    <location>
        <begin position="253"/>
        <end position="262"/>
    </location>
</feature>
<evidence type="ECO:0000256" key="1">
    <source>
        <dbReference type="SAM" id="MobiDB-lite"/>
    </source>
</evidence>
<reference evidence="2" key="2">
    <citation type="submission" date="2020-07" db="EMBL/GenBank/DDBJ databases">
        <authorList>
            <person name="Vera ALvarez R."/>
            <person name="Arias-Moreno D.M."/>
            <person name="Jimenez-Jacinto V."/>
            <person name="Jimenez-Bremont J.F."/>
            <person name="Swaminathan K."/>
            <person name="Moose S.P."/>
            <person name="Guerrero-Gonzalez M.L."/>
            <person name="Marino-Ramirez L."/>
            <person name="Landsman D."/>
            <person name="Rodriguez-Kessler M."/>
            <person name="Delgado-Sanchez P."/>
        </authorList>
    </citation>
    <scope>NUCLEOTIDE SEQUENCE</scope>
    <source>
        <tissue evidence="2">Cladode</tissue>
    </source>
</reference>
<accession>A0A7C8Z5N1</accession>
<name>A0A7C8Z5N1_OPUST</name>
<feature type="region of interest" description="Disordered" evidence="1">
    <location>
        <begin position="147"/>
        <end position="187"/>
    </location>
</feature>
<dbReference type="EC" id="3.1.1.3" evidence="2"/>
<feature type="compositionally biased region" description="Basic and acidic residues" evidence="1">
    <location>
        <begin position="156"/>
        <end position="167"/>
    </location>
</feature>
<proteinExistence type="predicted"/>
<protein>
    <submittedName>
        <fullName evidence="2">Triacylglycerol lipase</fullName>
        <ecNumber evidence="2">3.1.1.3</ecNumber>
    </submittedName>
</protein>
<reference evidence="2" key="1">
    <citation type="journal article" date="2013" name="J. Plant Res.">
        <title>Effect of fungi and light on seed germination of three Opuntia species from semiarid lands of central Mexico.</title>
        <authorList>
            <person name="Delgado-Sanchez P."/>
            <person name="Jimenez-Bremont J.F."/>
            <person name="Guerrero-Gonzalez Mde L."/>
            <person name="Flores J."/>
        </authorList>
    </citation>
    <scope>NUCLEOTIDE SEQUENCE</scope>
    <source>
        <tissue evidence="2">Cladode</tissue>
    </source>
</reference>
<dbReference type="EMBL" id="GISG01093322">
    <property type="protein sequence ID" value="MBA4635058.1"/>
    <property type="molecule type" value="Transcribed_RNA"/>
</dbReference>
<keyword evidence="2" id="KW-0378">Hydrolase</keyword>